<comment type="caution">
    <text evidence="3">The sequence shown here is derived from an EMBL/GenBank/DDBJ whole genome shotgun (WGS) entry which is preliminary data.</text>
</comment>
<dbReference type="PANTHER" id="PTHR43884:SF12">
    <property type="entry name" value="ISOVALERYL-COA DEHYDROGENASE, MITOCHONDRIAL-RELATED"/>
    <property type="match status" value="1"/>
</dbReference>
<dbReference type="Proteomes" id="UP001205740">
    <property type="component" value="Unassembled WGS sequence"/>
</dbReference>
<sequence length="60" mass="6786">KCFASDVAMKVTTDAVQLFGGAGYTRDFPVERMMRDAKITQIYEGTNQIQRVVMSRALLR</sequence>
<dbReference type="Pfam" id="PF00441">
    <property type="entry name" value="Acyl-CoA_dh_1"/>
    <property type="match status" value="1"/>
</dbReference>
<accession>A0ABT1H903</accession>
<dbReference type="InterPro" id="IPR009075">
    <property type="entry name" value="AcylCo_DH/oxidase_C"/>
</dbReference>
<keyword evidence="1" id="KW-0285">Flavoprotein</keyword>
<name>A0ABT1H903_9NOCA</name>
<feature type="non-terminal residue" evidence="3">
    <location>
        <position position="1"/>
    </location>
</feature>
<organism evidence="3 4">
    <name type="scientific">Williamsia serinedens</name>
    <dbReference type="NCBI Taxonomy" id="391736"/>
    <lineage>
        <taxon>Bacteria</taxon>
        <taxon>Bacillati</taxon>
        <taxon>Actinomycetota</taxon>
        <taxon>Actinomycetes</taxon>
        <taxon>Mycobacteriales</taxon>
        <taxon>Nocardiaceae</taxon>
        <taxon>Williamsia</taxon>
    </lineage>
</organism>
<evidence type="ECO:0000313" key="4">
    <source>
        <dbReference type="Proteomes" id="UP001205740"/>
    </source>
</evidence>
<keyword evidence="4" id="KW-1185">Reference proteome</keyword>
<dbReference type="PANTHER" id="PTHR43884">
    <property type="entry name" value="ACYL-COA DEHYDROGENASE"/>
    <property type="match status" value="1"/>
</dbReference>
<dbReference type="InterPro" id="IPR036250">
    <property type="entry name" value="AcylCo_DH-like_C"/>
</dbReference>
<dbReference type="InterPro" id="IPR006089">
    <property type="entry name" value="Acyl-CoA_DH_CS"/>
</dbReference>
<evidence type="ECO:0000259" key="2">
    <source>
        <dbReference type="Pfam" id="PF00441"/>
    </source>
</evidence>
<evidence type="ECO:0000256" key="1">
    <source>
        <dbReference type="ARBA" id="ARBA00022630"/>
    </source>
</evidence>
<dbReference type="RefSeq" id="WP_301284970.1">
    <property type="nucleotide sequence ID" value="NZ_JAMTCG010000012.1"/>
</dbReference>
<dbReference type="Gene3D" id="1.20.140.10">
    <property type="entry name" value="Butyryl-CoA Dehydrogenase, subunit A, domain 3"/>
    <property type="match status" value="1"/>
</dbReference>
<dbReference type="PROSITE" id="PS00073">
    <property type="entry name" value="ACYL_COA_DH_2"/>
    <property type="match status" value="1"/>
</dbReference>
<dbReference type="EMBL" id="JAMTCG010000012">
    <property type="protein sequence ID" value="MCP2163098.1"/>
    <property type="molecule type" value="Genomic_DNA"/>
</dbReference>
<proteinExistence type="predicted"/>
<gene>
    <name evidence="3" type="ORF">LX12_004311</name>
</gene>
<evidence type="ECO:0000313" key="3">
    <source>
        <dbReference type="EMBL" id="MCP2163098.1"/>
    </source>
</evidence>
<reference evidence="3 4" key="1">
    <citation type="submission" date="2022-06" db="EMBL/GenBank/DDBJ databases">
        <title>Genomic Encyclopedia of Archaeal and Bacterial Type Strains, Phase II (KMG-II): from individual species to whole genera.</title>
        <authorList>
            <person name="Goeker M."/>
        </authorList>
    </citation>
    <scope>NUCLEOTIDE SEQUENCE [LARGE SCALE GENOMIC DNA]</scope>
    <source>
        <strain evidence="3 4">DSM 45037</strain>
    </source>
</reference>
<protein>
    <submittedName>
        <fullName evidence="3">Acyl-CoA dehydrogenase, C-terminal domain</fullName>
    </submittedName>
</protein>
<feature type="domain" description="Acyl-CoA dehydrogenase/oxidase C-terminal" evidence="2">
    <location>
        <begin position="1"/>
        <end position="59"/>
    </location>
</feature>
<dbReference type="SUPFAM" id="SSF47203">
    <property type="entry name" value="Acyl-CoA dehydrogenase C-terminal domain-like"/>
    <property type="match status" value="1"/>
</dbReference>